<sequence>MSVVIGFLTFPGLLQADLTGAFGVLAAGPA</sequence>
<dbReference type="Proteomes" id="UP000199355">
    <property type="component" value="Unassembled WGS sequence"/>
</dbReference>
<reference evidence="2" key="1">
    <citation type="submission" date="2016-10" db="EMBL/GenBank/DDBJ databases">
        <authorList>
            <person name="Varghese N."/>
            <person name="Submissions S."/>
        </authorList>
    </citation>
    <scope>NUCLEOTIDE SEQUENCE [LARGE SCALE GENOMIC DNA]</scope>
    <source>
        <strain evidence="2">KHC7</strain>
    </source>
</reference>
<dbReference type="AlphaFoldDB" id="A0A1G7HTX1"/>
<evidence type="ECO:0000313" key="1">
    <source>
        <dbReference type="EMBL" id="SDF03778.1"/>
    </source>
</evidence>
<name>A0A1G7HTX1_9BACT</name>
<organism evidence="1 2">
    <name type="scientific">Desulfovibrio legallii</name>
    <dbReference type="NCBI Taxonomy" id="571438"/>
    <lineage>
        <taxon>Bacteria</taxon>
        <taxon>Pseudomonadati</taxon>
        <taxon>Thermodesulfobacteriota</taxon>
        <taxon>Desulfovibrionia</taxon>
        <taxon>Desulfovibrionales</taxon>
        <taxon>Desulfovibrionaceae</taxon>
        <taxon>Desulfovibrio</taxon>
    </lineage>
</organism>
<gene>
    <name evidence="1" type="ORF">SAMN05192586_10128</name>
</gene>
<protein>
    <submittedName>
        <fullName evidence="1">Uncharacterized protein</fullName>
    </submittedName>
</protein>
<keyword evidence="2" id="KW-1185">Reference proteome</keyword>
<proteinExistence type="predicted"/>
<evidence type="ECO:0000313" key="2">
    <source>
        <dbReference type="Proteomes" id="UP000199355"/>
    </source>
</evidence>
<dbReference type="EMBL" id="FNBX01000001">
    <property type="protein sequence ID" value="SDF03778.1"/>
    <property type="molecule type" value="Genomic_DNA"/>
</dbReference>
<accession>A0A1G7HTX1</accession>